<evidence type="ECO:0000256" key="3">
    <source>
        <dbReference type="ARBA" id="ARBA00022714"/>
    </source>
</evidence>
<reference evidence="12 13" key="1">
    <citation type="submission" date="2020-04" db="EMBL/GenBank/DDBJ databases">
        <title>Arthrobacter sp. nov.</title>
        <authorList>
            <person name="Liu S."/>
        </authorList>
    </citation>
    <scope>NUCLEOTIDE SEQUENCE [LARGE SCALE GENOMIC DNA]</scope>
    <source>
        <strain evidence="12 13">E918</strain>
    </source>
</reference>
<dbReference type="Gene3D" id="2.102.10.10">
    <property type="entry name" value="Rieske [2Fe-2S] iron-sulphur domain"/>
    <property type="match status" value="1"/>
</dbReference>
<dbReference type="InterPro" id="IPR006311">
    <property type="entry name" value="TAT_signal"/>
</dbReference>
<dbReference type="Proteomes" id="UP000544090">
    <property type="component" value="Unassembled WGS sequence"/>
</dbReference>
<dbReference type="GO" id="GO:0051537">
    <property type="term" value="F:2 iron, 2 sulfur cluster binding"/>
    <property type="evidence" value="ECO:0007669"/>
    <property type="project" value="UniProtKB-KW"/>
</dbReference>
<evidence type="ECO:0000259" key="11">
    <source>
        <dbReference type="PROSITE" id="PS51296"/>
    </source>
</evidence>
<evidence type="ECO:0000256" key="7">
    <source>
        <dbReference type="ARBA" id="ARBA00023157"/>
    </source>
</evidence>
<dbReference type="GO" id="GO:0046872">
    <property type="term" value="F:metal ion binding"/>
    <property type="evidence" value="ECO:0007669"/>
    <property type="project" value="UniProtKB-KW"/>
</dbReference>
<dbReference type="AlphaFoldDB" id="A0A7X6K714"/>
<evidence type="ECO:0000256" key="10">
    <source>
        <dbReference type="SAM" id="MobiDB-lite"/>
    </source>
</evidence>
<dbReference type="InterPro" id="IPR017941">
    <property type="entry name" value="Rieske_2Fe-2S"/>
</dbReference>
<feature type="domain" description="Rieske" evidence="11">
    <location>
        <begin position="132"/>
        <end position="225"/>
    </location>
</feature>
<keyword evidence="7" id="KW-1015">Disulfide bond</keyword>
<evidence type="ECO:0000256" key="2">
    <source>
        <dbReference type="ARBA" id="ARBA00015816"/>
    </source>
</evidence>
<gene>
    <name evidence="12" type="ORF">HGG74_17755</name>
</gene>
<dbReference type="InterPro" id="IPR036922">
    <property type="entry name" value="Rieske_2Fe-2S_sf"/>
</dbReference>
<name>A0A7X6K714_9MICC</name>
<dbReference type="PRINTS" id="PR00162">
    <property type="entry name" value="RIESKE"/>
</dbReference>
<feature type="region of interest" description="Disordered" evidence="10">
    <location>
        <begin position="34"/>
        <end position="80"/>
    </location>
</feature>
<keyword evidence="6" id="KW-0411">Iron-sulfur</keyword>
<comment type="cofactor">
    <cofactor evidence="9">
        <name>[2Fe-2S] cluster</name>
        <dbReference type="ChEBI" id="CHEBI:190135"/>
    </cofactor>
</comment>
<dbReference type="GO" id="GO:0004497">
    <property type="term" value="F:monooxygenase activity"/>
    <property type="evidence" value="ECO:0007669"/>
    <property type="project" value="UniProtKB-ARBA"/>
</dbReference>
<protein>
    <recommendedName>
        <fullName evidence="2">Cytochrome bc1 complex Rieske iron-sulfur subunit</fullName>
    </recommendedName>
    <alternativeName>
        <fullName evidence="8">Cytochrome bc1 reductase complex subunit QcrA</fullName>
    </alternativeName>
</protein>
<dbReference type="Pfam" id="PF00355">
    <property type="entry name" value="Rieske"/>
    <property type="match status" value="1"/>
</dbReference>
<evidence type="ECO:0000256" key="8">
    <source>
        <dbReference type="ARBA" id="ARBA00029586"/>
    </source>
</evidence>
<dbReference type="EMBL" id="JAAZSQ010000022">
    <property type="protein sequence ID" value="NKX56336.1"/>
    <property type="molecule type" value="Genomic_DNA"/>
</dbReference>
<dbReference type="PANTHER" id="PTHR10134">
    <property type="entry name" value="CYTOCHROME B-C1 COMPLEX SUBUNIT RIESKE, MITOCHONDRIAL"/>
    <property type="match status" value="1"/>
</dbReference>
<dbReference type="PROSITE" id="PS51318">
    <property type="entry name" value="TAT"/>
    <property type="match status" value="1"/>
</dbReference>
<dbReference type="PROSITE" id="PS51296">
    <property type="entry name" value="RIESKE"/>
    <property type="match status" value="1"/>
</dbReference>
<sequence>MSSSQRNSSWGSCAAGWVIATILRSRALPGGMGCSCTGTDGLPDNPGNPETPQKDSPGRCGLAATGAPRSPQGENDAMTSDALPSRRSLLGATAAAGTAGALASCAPSGNEGQAGGGSAAPPAPVPSGGTPVRVGRVSDVPVGGSASGEASGQKVLIHRPDEETVLAYSAICTHKGCTVAPVQAEFACPCHGSRFSVANGTVLDGPAAEPLPRLAAAIDGEWITVAARPGS</sequence>
<evidence type="ECO:0000256" key="5">
    <source>
        <dbReference type="ARBA" id="ARBA00023004"/>
    </source>
</evidence>
<evidence type="ECO:0000256" key="6">
    <source>
        <dbReference type="ARBA" id="ARBA00023014"/>
    </source>
</evidence>
<evidence type="ECO:0000313" key="12">
    <source>
        <dbReference type="EMBL" id="NKX56336.1"/>
    </source>
</evidence>
<organism evidence="12 13">
    <name type="scientific">Arthrobacter mobilis</name>
    <dbReference type="NCBI Taxonomy" id="2724944"/>
    <lineage>
        <taxon>Bacteria</taxon>
        <taxon>Bacillati</taxon>
        <taxon>Actinomycetota</taxon>
        <taxon>Actinomycetes</taxon>
        <taxon>Micrococcales</taxon>
        <taxon>Micrococcaceae</taxon>
        <taxon>Arthrobacter</taxon>
    </lineage>
</organism>
<dbReference type="InterPro" id="IPR014349">
    <property type="entry name" value="Rieske_Fe-S_prot"/>
</dbReference>
<evidence type="ECO:0000256" key="9">
    <source>
        <dbReference type="ARBA" id="ARBA00034078"/>
    </source>
</evidence>
<keyword evidence="3" id="KW-0001">2Fe-2S</keyword>
<accession>A0A7X6K714</accession>
<comment type="caution">
    <text evidence="12">The sequence shown here is derived from an EMBL/GenBank/DDBJ whole genome shotgun (WGS) entry which is preliminary data.</text>
</comment>
<keyword evidence="5" id="KW-0408">Iron</keyword>
<dbReference type="SUPFAM" id="SSF50022">
    <property type="entry name" value="ISP domain"/>
    <property type="match status" value="1"/>
</dbReference>
<evidence type="ECO:0000256" key="4">
    <source>
        <dbReference type="ARBA" id="ARBA00022723"/>
    </source>
</evidence>
<dbReference type="GO" id="GO:0016020">
    <property type="term" value="C:membrane"/>
    <property type="evidence" value="ECO:0007669"/>
    <property type="project" value="InterPro"/>
</dbReference>
<dbReference type="CDD" id="cd03467">
    <property type="entry name" value="Rieske"/>
    <property type="match status" value="1"/>
</dbReference>
<proteinExistence type="predicted"/>
<dbReference type="InterPro" id="IPR005805">
    <property type="entry name" value="Rieske_Fe-S_prot_C"/>
</dbReference>
<feature type="region of interest" description="Disordered" evidence="10">
    <location>
        <begin position="108"/>
        <end position="153"/>
    </location>
</feature>
<keyword evidence="4" id="KW-0479">Metal-binding</keyword>
<comment type="function">
    <text evidence="1">Iron-sulfur subunit of the cytochrome bc1 complex, an essential component of the respiratory electron transport chain required for ATP synthesis. The bc1 complex catalyzes the oxidation of menaquinol and the reduction of cytochrome c in the respiratory chain. The bc1 complex operates through a Q-cycle mechanism that couples electron transfer to generation of the proton gradient that drives ATP synthesis.</text>
</comment>
<evidence type="ECO:0000256" key="1">
    <source>
        <dbReference type="ARBA" id="ARBA00002494"/>
    </source>
</evidence>
<dbReference type="GO" id="GO:0016705">
    <property type="term" value="F:oxidoreductase activity, acting on paired donors, with incorporation or reduction of molecular oxygen"/>
    <property type="evidence" value="ECO:0007669"/>
    <property type="project" value="UniProtKB-ARBA"/>
</dbReference>
<keyword evidence="13" id="KW-1185">Reference proteome</keyword>
<evidence type="ECO:0000313" key="13">
    <source>
        <dbReference type="Proteomes" id="UP000544090"/>
    </source>
</evidence>